<dbReference type="GO" id="GO:0005634">
    <property type="term" value="C:nucleus"/>
    <property type="evidence" value="ECO:0007669"/>
    <property type="project" value="TreeGrafter"/>
</dbReference>
<protein>
    <recommendedName>
        <fullName evidence="1">MADF domain-containing protein</fullName>
    </recommendedName>
</protein>
<comment type="caution">
    <text evidence="2">The sequence shown here is derived from an EMBL/GenBank/DDBJ whole genome shotgun (WGS) entry which is preliminary data.</text>
</comment>
<name>A0A9J6D4J5_RHIMP</name>
<reference evidence="2" key="2">
    <citation type="submission" date="2021-09" db="EMBL/GenBank/DDBJ databases">
        <authorList>
            <person name="Jia N."/>
            <person name="Wang J."/>
            <person name="Shi W."/>
            <person name="Du L."/>
            <person name="Sun Y."/>
            <person name="Zhan W."/>
            <person name="Jiang J."/>
            <person name="Wang Q."/>
            <person name="Zhang B."/>
            <person name="Ji P."/>
            <person name="Sakyi L.B."/>
            <person name="Cui X."/>
            <person name="Yuan T."/>
            <person name="Jiang B."/>
            <person name="Yang W."/>
            <person name="Lam T.T.-Y."/>
            <person name="Chang Q."/>
            <person name="Ding S."/>
            <person name="Wang X."/>
            <person name="Zhu J."/>
            <person name="Ruan X."/>
            <person name="Zhao L."/>
            <person name="Wei J."/>
            <person name="Que T."/>
            <person name="Du C."/>
            <person name="Cheng J."/>
            <person name="Dai P."/>
            <person name="Han X."/>
            <person name="Huang E."/>
            <person name="Gao Y."/>
            <person name="Liu J."/>
            <person name="Shao H."/>
            <person name="Ye R."/>
            <person name="Li L."/>
            <person name="Wei W."/>
            <person name="Wang X."/>
            <person name="Wang C."/>
            <person name="Huo Q."/>
            <person name="Li W."/>
            <person name="Guo W."/>
            <person name="Chen H."/>
            <person name="Chen S."/>
            <person name="Zhou L."/>
            <person name="Zhou L."/>
            <person name="Ni X."/>
            <person name="Tian J."/>
            <person name="Zhou Y."/>
            <person name="Sheng Y."/>
            <person name="Liu T."/>
            <person name="Pan Y."/>
            <person name="Xia L."/>
            <person name="Li J."/>
            <person name="Zhao F."/>
            <person name="Cao W."/>
        </authorList>
    </citation>
    <scope>NUCLEOTIDE SEQUENCE</scope>
    <source>
        <strain evidence="2">Rmic-2018</strain>
        <tissue evidence="2">Larvae</tissue>
    </source>
</reference>
<dbReference type="InterPro" id="IPR039353">
    <property type="entry name" value="TF_Adf1"/>
</dbReference>
<dbReference type="SMART" id="SM00595">
    <property type="entry name" value="MADF"/>
    <property type="match status" value="1"/>
</dbReference>
<dbReference type="AlphaFoldDB" id="A0A9J6D4J5"/>
<dbReference type="PANTHER" id="PTHR12243">
    <property type="entry name" value="MADF DOMAIN TRANSCRIPTION FACTOR"/>
    <property type="match status" value="1"/>
</dbReference>
<dbReference type="EMBL" id="JABSTU010000011">
    <property type="protein sequence ID" value="KAH8008946.1"/>
    <property type="molecule type" value="Genomic_DNA"/>
</dbReference>
<evidence type="ECO:0000313" key="3">
    <source>
        <dbReference type="Proteomes" id="UP000821866"/>
    </source>
</evidence>
<keyword evidence="3" id="KW-1185">Reference proteome</keyword>
<dbReference type="InterPro" id="IPR006578">
    <property type="entry name" value="MADF-dom"/>
</dbReference>
<gene>
    <name evidence="2" type="ORF">HPB51_007611</name>
</gene>
<feature type="domain" description="MADF" evidence="1">
    <location>
        <begin position="13"/>
        <end position="108"/>
    </location>
</feature>
<proteinExistence type="predicted"/>
<dbReference type="Pfam" id="PF10545">
    <property type="entry name" value="MADF_DNA_bdg"/>
    <property type="match status" value="1"/>
</dbReference>
<dbReference type="PROSITE" id="PS51029">
    <property type="entry name" value="MADF"/>
    <property type="match status" value="1"/>
</dbReference>
<dbReference type="Proteomes" id="UP000821866">
    <property type="component" value="Chromosome 9"/>
</dbReference>
<evidence type="ECO:0000313" key="2">
    <source>
        <dbReference type="EMBL" id="KAH8008946.1"/>
    </source>
</evidence>
<organism evidence="2 3">
    <name type="scientific">Rhipicephalus microplus</name>
    <name type="common">Cattle tick</name>
    <name type="synonym">Boophilus microplus</name>
    <dbReference type="NCBI Taxonomy" id="6941"/>
    <lineage>
        <taxon>Eukaryota</taxon>
        <taxon>Metazoa</taxon>
        <taxon>Ecdysozoa</taxon>
        <taxon>Arthropoda</taxon>
        <taxon>Chelicerata</taxon>
        <taxon>Arachnida</taxon>
        <taxon>Acari</taxon>
        <taxon>Parasitiformes</taxon>
        <taxon>Ixodida</taxon>
        <taxon>Ixodoidea</taxon>
        <taxon>Ixodidae</taxon>
        <taxon>Rhipicephalinae</taxon>
        <taxon>Rhipicephalus</taxon>
        <taxon>Boophilus</taxon>
    </lineage>
</organism>
<evidence type="ECO:0000259" key="1">
    <source>
        <dbReference type="PROSITE" id="PS51029"/>
    </source>
</evidence>
<dbReference type="GO" id="GO:0006357">
    <property type="term" value="P:regulation of transcription by RNA polymerase II"/>
    <property type="evidence" value="ECO:0007669"/>
    <property type="project" value="TreeGrafter"/>
</dbReference>
<accession>A0A9J6D4J5</accession>
<reference evidence="2" key="1">
    <citation type="journal article" date="2020" name="Cell">
        <title>Large-Scale Comparative Analyses of Tick Genomes Elucidate Their Genetic Diversity and Vector Capacities.</title>
        <authorList>
            <consortium name="Tick Genome and Microbiome Consortium (TIGMIC)"/>
            <person name="Jia N."/>
            <person name="Wang J."/>
            <person name="Shi W."/>
            <person name="Du L."/>
            <person name="Sun Y."/>
            <person name="Zhan W."/>
            <person name="Jiang J.F."/>
            <person name="Wang Q."/>
            <person name="Zhang B."/>
            <person name="Ji P."/>
            <person name="Bell-Sakyi L."/>
            <person name="Cui X.M."/>
            <person name="Yuan T.T."/>
            <person name="Jiang B.G."/>
            <person name="Yang W.F."/>
            <person name="Lam T.T."/>
            <person name="Chang Q.C."/>
            <person name="Ding S.J."/>
            <person name="Wang X.J."/>
            <person name="Zhu J.G."/>
            <person name="Ruan X.D."/>
            <person name="Zhao L."/>
            <person name="Wei J.T."/>
            <person name="Ye R.Z."/>
            <person name="Que T.C."/>
            <person name="Du C.H."/>
            <person name="Zhou Y.H."/>
            <person name="Cheng J.X."/>
            <person name="Dai P.F."/>
            <person name="Guo W.B."/>
            <person name="Han X.H."/>
            <person name="Huang E.J."/>
            <person name="Li L.F."/>
            <person name="Wei W."/>
            <person name="Gao Y.C."/>
            <person name="Liu J.Z."/>
            <person name="Shao H.Z."/>
            <person name="Wang X."/>
            <person name="Wang C.C."/>
            <person name="Yang T.C."/>
            <person name="Huo Q.B."/>
            <person name="Li W."/>
            <person name="Chen H.Y."/>
            <person name="Chen S.E."/>
            <person name="Zhou L.G."/>
            <person name="Ni X.B."/>
            <person name="Tian J.H."/>
            <person name="Sheng Y."/>
            <person name="Liu T."/>
            <person name="Pan Y.S."/>
            <person name="Xia L.Y."/>
            <person name="Li J."/>
            <person name="Zhao F."/>
            <person name="Cao W.C."/>
        </authorList>
    </citation>
    <scope>NUCLEOTIDE SEQUENCE</scope>
    <source>
        <strain evidence="2">Rmic-2018</strain>
    </source>
</reference>
<dbReference type="GO" id="GO:0005667">
    <property type="term" value="C:transcription regulator complex"/>
    <property type="evidence" value="ECO:0007669"/>
    <property type="project" value="TreeGrafter"/>
</dbReference>
<dbReference type="VEuPathDB" id="VectorBase:LOC119178329"/>
<sequence length="138" mass="16956">MFFVLMEEFSWDRFLELVQQHRYLYDTNQPEYKDAALKDRQWVKIGQWFGLTGWQAKNKWRNARDRYIKIRVQMKRSDRRVYDKMGIPVPKTKWQYYKTLDHMLRNAKQHGPLCQMDPMVKPKTEPVEYVFEGTETQE</sequence>
<dbReference type="PANTHER" id="PTHR12243:SF69">
    <property type="entry name" value="SI:CH73-59F11.3"/>
    <property type="match status" value="1"/>
</dbReference>